<dbReference type="AlphaFoldDB" id="A0A0G1T0I1"/>
<sequence>MQIRVSGVYTKLMAATVEIDEENGKDSSPALTHNISDSNMGSADAANLNPIASPIAPGANSFEKWQMLHVVDMGTSSMISNIRVWRSGSLGANTIHLTNASNSSYRGEAKYRTPTDETSPFAIFPMPTSIPGSASLGIGGSLTGSLTKSGSSDFLVHQIQTTEAALAGSTTVMNYSYDETA</sequence>
<dbReference type="Proteomes" id="UP000034831">
    <property type="component" value="Unassembled WGS sequence"/>
</dbReference>
<dbReference type="EMBL" id="LCNC01000031">
    <property type="protein sequence ID" value="KKU47688.1"/>
    <property type="molecule type" value="Genomic_DNA"/>
</dbReference>
<reference evidence="1 2" key="1">
    <citation type="journal article" date="2015" name="Nature">
        <title>rRNA introns, odd ribosomes, and small enigmatic genomes across a large radiation of phyla.</title>
        <authorList>
            <person name="Brown C.T."/>
            <person name="Hug L.A."/>
            <person name="Thomas B.C."/>
            <person name="Sharon I."/>
            <person name="Castelle C.J."/>
            <person name="Singh A."/>
            <person name="Wilkins M.J."/>
            <person name="Williams K.H."/>
            <person name="Banfield J.F."/>
        </authorList>
    </citation>
    <scope>NUCLEOTIDE SEQUENCE [LARGE SCALE GENOMIC DNA]</scope>
</reference>
<dbReference type="PATRIC" id="fig|1618604.3.peg.404"/>
<protein>
    <submittedName>
        <fullName evidence="1">Uncharacterized protein</fullName>
    </submittedName>
</protein>
<organism evidence="1 2">
    <name type="scientific">Candidatus Woesebacteria bacterium GW2011_GWF2_46_8</name>
    <dbReference type="NCBI Taxonomy" id="1618604"/>
    <lineage>
        <taxon>Bacteria</taxon>
        <taxon>Candidatus Woeseibacteriota</taxon>
    </lineage>
</organism>
<evidence type="ECO:0000313" key="2">
    <source>
        <dbReference type="Proteomes" id="UP000034831"/>
    </source>
</evidence>
<evidence type="ECO:0000313" key="1">
    <source>
        <dbReference type="EMBL" id="KKU47688.1"/>
    </source>
</evidence>
<name>A0A0G1T0I1_9BACT</name>
<gene>
    <name evidence="1" type="ORF">UX67_C0031G0004</name>
</gene>
<accession>A0A0G1T0I1</accession>
<proteinExistence type="predicted"/>
<comment type="caution">
    <text evidence="1">The sequence shown here is derived from an EMBL/GenBank/DDBJ whole genome shotgun (WGS) entry which is preliminary data.</text>
</comment>